<evidence type="ECO:0000256" key="3">
    <source>
        <dbReference type="SAM" id="Phobius"/>
    </source>
</evidence>
<keyword evidence="3" id="KW-0472">Membrane</keyword>
<evidence type="ECO:0000313" key="5">
    <source>
        <dbReference type="EMBL" id="TXK06334.1"/>
    </source>
</evidence>
<dbReference type="OrthoDB" id="3637276at2"/>
<gene>
    <name evidence="5" type="ORF">FVP60_05075</name>
</gene>
<dbReference type="AlphaFoldDB" id="A0A5C8HQP9"/>
<feature type="compositionally biased region" description="Low complexity" evidence="2">
    <location>
        <begin position="296"/>
        <end position="311"/>
    </location>
</feature>
<feature type="region of interest" description="Disordered" evidence="2">
    <location>
        <begin position="437"/>
        <end position="473"/>
    </location>
</feature>
<dbReference type="InterPro" id="IPR000253">
    <property type="entry name" value="FHA_dom"/>
</dbReference>
<evidence type="ECO:0000259" key="4">
    <source>
        <dbReference type="PROSITE" id="PS50006"/>
    </source>
</evidence>
<feature type="transmembrane region" description="Helical" evidence="3">
    <location>
        <begin position="50"/>
        <end position="75"/>
    </location>
</feature>
<dbReference type="Pfam" id="PF00498">
    <property type="entry name" value="FHA"/>
    <property type="match status" value="1"/>
</dbReference>
<feature type="compositionally biased region" description="Low complexity" evidence="2">
    <location>
        <begin position="199"/>
        <end position="215"/>
    </location>
</feature>
<name>A0A5C8HQP9_9MICO</name>
<keyword evidence="3" id="KW-1133">Transmembrane helix</keyword>
<accession>A0A5C8HQP9</accession>
<reference evidence="5 6" key="1">
    <citation type="submission" date="2019-08" db="EMBL/GenBank/DDBJ databases">
        <authorList>
            <person name="Dong K."/>
        </authorList>
    </citation>
    <scope>NUCLEOTIDE SEQUENCE [LARGE SCALE GENOMIC DNA]</scope>
    <source>
        <strain evidence="5 6">M4-8</strain>
    </source>
</reference>
<dbReference type="Pfam" id="PF18936">
    <property type="entry name" value="DUF5684"/>
    <property type="match status" value="1"/>
</dbReference>
<dbReference type="EMBL" id="VRSW01000001">
    <property type="protein sequence ID" value="TXK06334.1"/>
    <property type="molecule type" value="Genomic_DNA"/>
</dbReference>
<dbReference type="InterPro" id="IPR043739">
    <property type="entry name" value="DUF5684"/>
</dbReference>
<feature type="transmembrane region" description="Helical" evidence="3">
    <location>
        <begin position="110"/>
        <end position="129"/>
    </location>
</feature>
<feature type="region of interest" description="Disordered" evidence="2">
    <location>
        <begin position="199"/>
        <end position="329"/>
    </location>
</feature>
<organism evidence="5 6">
    <name type="scientific">Microbacterium mitrae</name>
    <dbReference type="NCBI Taxonomy" id="664640"/>
    <lineage>
        <taxon>Bacteria</taxon>
        <taxon>Bacillati</taxon>
        <taxon>Actinomycetota</taxon>
        <taxon>Actinomycetes</taxon>
        <taxon>Micrococcales</taxon>
        <taxon>Microbacteriaceae</taxon>
        <taxon>Microbacterium</taxon>
    </lineage>
</organism>
<dbReference type="Gene3D" id="2.60.200.20">
    <property type="match status" value="1"/>
</dbReference>
<keyword evidence="6" id="KW-1185">Reference proteome</keyword>
<proteinExistence type="predicted"/>
<comment type="caution">
    <text evidence="5">The sequence shown here is derived from an EMBL/GenBank/DDBJ whole genome shotgun (WGS) entry which is preliminary data.</text>
</comment>
<dbReference type="CDD" id="cd00060">
    <property type="entry name" value="FHA"/>
    <property type="match status" value="1"/>
</dbReference>
<evidence type="ECO:0000256" key="2">
    <source>
        <dbReference type="SAM" id="MobiDB-lite"/>
    </source>
</evidence>
<feature type="compositionally biased region" description="Pro residues" evidence="2">
    <location>
        <begin position="312"/>
        <end position="326"/>
    </location>
</feature>
<evidence type="ECO:0000256" key="1">
    <source>
        <dbReference type="ARBA" id="ARBA00022553"/>
    </source>
</evidence>
<keyword evidence="1" id="KW-0597">Phosphoprotein</keyword>
<feature type="transmembrane region" description="Helical" evidence="3">
    <location>
        <begin position="141"/>
        <end position="159"/>
    </location>
</feature>
<keyword evidence="3" id="KW-0812">Transmembrane</keyword>
<dbReference type="Proteomes" id="UP000321196">
    <property type="component" value="Unassembled WGS sequence"/>
</dbReference>
<evidence type="ECO:0000313" key="6">
    <source>
        <dbReference type="Proteomes" id="UP000321196"/>
    </source>
</evidence>
<dbReference type="SUPFAM" id="SSF49879">
    <property type="entry name" value="SMAD/FHA domain"/>
    <property type="match status" value="1"/>
</dbReference>
<protein>
    <submittedName>
        <fullName evidence="5">FHA domain-containing protein</fullName>
    </submittedName>
</protein>
<feature type="domain" description="FHA" evidence="4">
    <location>
        <begin position="552"/>
        <end position="606"/>
    </location>
</feature>
<dbReference type="PROSITE" id="PS50006">
    <property type="entry name" value="FHA_DOMAIN"/>
    <property type="match status" value="1"/>
</dbReference>
<dbReference type="InterPro" id="IPR008984">
    <property type="entry name" value="SMAD_FHA_dom_sf"/>
</dbReference>
<sequence length="642" mass="67087">MVASGPCGPIVEVIRSSIDEASSSNTVAFCGKGEALEFSRAKHLMMTIDYGAIVTIYLVTLLIALALYVWIALALSAMFRKAGQPASRAWIPIANIFTLAKISGRPESPWLLFVPLYNIYILWLIVTAVSNRFGRSNGFGFVGLFFFPIWASILGWGSARWMGVHRESAAPVDGGYAWTNPHQTDPAATGHDAAYGADAAASAYAQQSQQSQQSHLSWLDQNPPAPAQNTWDPFAPLGVSTPQAADTRAIPTVPPAPPAPSAYVSAPPAPPMPQDDDPWAPRATPPVPPAPSSDNPFAPATSDASAFAPPSFAAPPVPPLPAPPVVPADASALPTSLGNPGSTRMREDSEVVAQARRAQAMTPPPPLPPLPVADDSPATPIVVPGARSTIPAPPVPLSGSVPIVEGVAFEDSEWMQNSLSTGIANVATPVSASSSVSTLVPDSAAGDDPWAPRLRRSGAEDEPSDKQSWDSAEVSAVSARSAIESSVEVSAVAPATEAPRSALASVSAQRADAGVPSDEGFDDQTVVASRRRVYWNLNLPIGTSIALTSDYVILGRKPDDEPAFPSAQLISVADGTRTISKTHAVLAMVDGEWTITDLGSTNGVVLIDEAGAESELTPHEPARLTTRFLLGDAELTIEAASE</sequence>